<protein>
    <submittedName>
        <fullName evidence="1">Uncharacterized protein</fullName>
    </submittedName>
</protein>
<dbReference type="PANTHER" id="PTHR42085">
    <property type="entry name" value="F-BOX DOMAIN-CONTAINING PROTEIN"/>
    <property type="match status" value="1"/>
</dbReference>
<dbReference type="PANTHER" id="PTHR42085:SF2">
    <property type="entry name" value="F-BOX DOMAIN-CONTAINING PROTEIN"/>
    <property type="match status" value="1"/>
</dbReference>
<sequence>MLTPPVFPRFLDLAPSLRRRIYEHAGLVVNNDLDLVLHSELEGKQPGSASPNLSSSRALMLVCHAVHEETSLLLYSTNRFVIRFQQAGDLRALRNLRPQLIGTFTCLTVQLNVGKVADPQWIHSSNCPSFDDELLSVHNPAAQLLLAEWGTTADYLSRCITPHALDFGLVCDVDDLETAQRVVEPLFTFPKLAACHIRLHHSRSPMSSILLKGLQKIAYDTGVQVEEKRAFAGFSNLPPELRLRILGYTDLVTPFNQIQWSYQVDRPHCYELGRPRACRNQLTCKPPYDACHPNTHRTCQWTQCLLSPAHDCQHFPPAYYQDGQKPTCWLCGHYACQFQKCWMVKKRGRHQNPFCLCQRKHVSYSPFCTCWAPPTPLFLVSRGFQQEAQQVFFGENNFKIMDSRYIWSESPLYIKGPTRRHGNRYAESVFLNDVVPASAVPYIRSLELSFSFLGEINWPYTSHSQPAFKDLPVEHPNWLRTIGLLMSDGGLGLNLSSLFLKITVSTAEEMDPWFTSRPKMPLENPDAAIDALKAIASSFWPPLINNPRLHVFHAHIVTDYVQGGYFILPVNQDYQNQAKLCPEPGTLQYLTTSRIKSDMYAERRFPGVESGGEWVEGMWADHKIPH</sequence>
<reference evidence="1 2" key="1">
    <citation type="submission" date="2020-03" db="EMBL/GenBank/DDBJ databases">
        <title>Draft Genome Sequence of Cudoniella acicularis.</title>
        <authorList>
            <person name="Buettner E."/>
            <person name="Kellner H."/>
        </authorList>
    </citation>
    <scope>NUCLEOTIDE SEQUENCE [LARGE SCALE GENOMIC DNA]</scope>
    <source>
        <strain evidence="1 2">DSM 108380</strain>
    </source>
</reference>
<keyword evidence="2" id="KW-1185">Reference proteome</keyword>
<dbReference type="EMBL" id="JAAMPI010001648">
    <property type="protein sequence ID" value="KAF4624472.1"/>
    <property type="molecule type" value="Genomic_DNA"/>
</dbReference>
<organism evidence="1 2">
    <name type="scientific">Cudoniella acicularis</name>
    <dbReference type="NCBI Taxonomy" id="354080"/>
    <lineage>
        <taxon>Eukaryota</taxon>
        <taxon>Fungi</taxon>
        <taxon>Dikarya</taxon>
        <taxon>Ascomycota</taxon>
        <taxon>Pezizomycotina</taxon>
        <taxon>Leotiomycetes</taxon>
        <taxon>Helotiales</taxon>
        <taxon>Tricladiaceae</taxon>
        <taxon>Cudoniella</taxon>
    </lineage>
</organism>
<gene>
    <name evidence="1" type="ORF">G7Y89_g13698</name>
</gene>
<name>A0A8H4RA58_9HELO</name>
<dbReference type="InterPro" id="IPR038883">
    <property type="entry name" value="AN11006-like"/>
</dbReference>
<evidence type="ECO:0000313" key="2">
    <source>
        <dbReference type="Proteomes" id="UP000566819"/>
    </source>
</evidence>
<comment type="caution">
    <text evidence="1">The sequence shown here is derived from an EMBL/GenBank/DDBJ whole genome shotgun (WGS) entry which is preliminary data.</text>
</comment>
<accession>A0A8H4RA58</accession>
<evidence type="ECO:0000313" key="1">
    <source>
        <dbReference type="EMBL" id="KAF4624472.1"/>
    </source>
</evidence>
<dbReference type="Proteomes" id="UP000566819">
    <property type="component" value="Unassembled WGS sequence"/>
</dbReference>
<proteinExistence type="predicted"/>
<dbReference type="AlphaFoldDB" id="A0A8H4RA58"/>
<dbReference type="OrthoDB" id="2099276at2759"/>